<accession>A0ABS6V0V4</accession>
<evidence type="ECO:0000313" key="1">
    <source>
        <dbReference type="EMBL" id="MBW0138158.1"/>
    </source>
</evidence>
<evidence type="ECO:0000313" key="2">
    <source>
        <dbReference type="Proteomes" id="UP000694287"/>
    </source>
</evidence>
<sequence>MEPVESAYAQDAACGGQTCIVTSGAGEQSVVAVAVRGGPDGARRASR</sequence>
<protein>
    <submittedName>
        <fullName evidence="1">Uncharacterized protein</fullName>
    </submittedName>
</protein>
<dbReference type="Proteomes" id="UP000694287">
    <property type="component" value="Unassembled WGS sequence"/>
</dbReference>
<keyword evidence="2" id="KW-1185">Reference proteome</keyword>
<dbReference type="RefSeq" id="WP_218605860.1">
    <property type="nucleotide sequence ID" value="NZ_JADQDJ010000444.1"/>
</dbReference>
<name>A0ABS6V0V4_9PSEU</name>
<proteinExistence type="predicted"/>
<comment type="caution">
    <text evidence="1">The sequence shown here is derived from an EMBL/GenBank/DDBJ whole genome shotgun (WGS) entry which is preliminary data.</text>
</comment>
<organism evidence="1 2">
    <name type="scientific">Pseudonocardia abyssalis</name>
    <dbReference type="NCBI Taxonomy" id="2792008"/>
    <lineage>
        <taxon>Bacteria</taxon>
        <taxon>Bacillati</taxon>
        <taxon>Actinomycetota</taxon>
        <taxon>Actinomycetes</taxon>
        <taxon>Pseudonocardiales</taxon>
        <taxon>Pseudonocardiaceae</taxon>
        <taxon>Pseudonocardia</taxon>
    </lineage>
</organism>
<gene>
    <name evidence="1" type="ORF">I4I81_28410</name>
</gene>
<reference evidence="1 2" key="1">
    <citation type="submission" date="2020-11" db="EMBL/GenBank/DDBJ databases">
        <title>Pseudonocardia abyssalis sp. nov. and Pseudonocardia oceani sp. nov., description and phylogenomic analysis of two novel actinomycetes isolated from the deep Southern Ocean.</title>
        <authorList>
            <person name="Parra J."/>
        </authorList>
    </citation>
    <scope>NUCLEOTIDE SEQUENCE [LARGE SCALE GENOMIC DNA]</scope>
    <source>
        <strain evidence="1 2">KRD-168</strain>
    </source>
</reference>
<dbReference type="EMBL" id="JADQDK010000001">
    <property type="protein sequence ID" value="MBW0138158.1"/>
    <property type="molecule type" value="Genomic_DNA"/>
</dbReference>